<evidence type="ECO:0000313" key="3">
    <source>
        <dbReference type="EMBL" id="CAB4176940.1"/>
    </source>
</evidence>
<dbReference type="Pfam" id="PF04773">
    <property type="entry name" value="FecR"/>
    <property type="match status" value="1"/>
</dbReference>
<proteinExistence type="predicted"/>
<dbReference type="Gene3D" id="2.60.120.1440">
    <property type="match status" value="1"/>
</dbReference>
<protein>
    <submittedName>
        <fullName evidence="3">FecR protein</fullName>
    </submittedName>
</protein>
<feature type="domain" description="FecR protein" evidence="1">
    <location>
        <begin position="2"/>
        <end position="93"/>
    </location>
</feature>
<evidence type="ECO:0000313" key="4">
    <source>
        <dbReference type="EMBL" id="CAB4182078.1"/>
    </source>
</evidence>
<dbReference type="EMBL" id="LR797518">
    <property type="protein sequence ID" value="CAB4222555.1"/>
    <property type="molecule type" value="Genomic_DNA"/>
</dbReference>
<organism evidence="3">
    <name type="scientific">uncultured Caudovirales phage</name>
    <dbReference type="NCBI Taxonomy" id="2100421"/>
    <lineage>
        <taxon>Viruses</taxon>
        <taxon>Duplodnaviria</taxon>
        <taxon>Heunggongvirae</taxon>
        <taxon>Uroviricota</taxon>
        <taxon>Caudoviricetes</taxon>
        <taxon>Peduoviridae</taxon>
        <taxon>Maltschvirus</taxon>
        <taxon>Maltschvirus maltsch</taxon>
    </lineage>
</organism>
<evidence type="ECO:0000313" key="7">
    <source>
        <dbReference type="EMBL" id="CAB4222555.1"/>
    </source>
</evidence>
<dbReference type="EMBL" id="LR796945">
    <property type="protein sequence ID" value="CAB4176940.1"/>
    <property type="molecule type" value="Genomic_DNA"/>
</dbReference>
<evidence type="ECO:0000313" key="2">
    <source>
        <dbReference type="EMBL" id="CAB4170356.1"/>
    </source>
</evidence>
<evidence type="ECO:0000313" key="5">
    <source>
        <dbReference type="EMBL" id="CAB4190732.1"/>
    </source>
</evidence>
<name>A0A6J5PYB6_9CAUD</name>
<dbReference type="EMBL" id="LR797369">
    <property type="protein sequence ID" value="CAB4211108.1"/>
    <property type="molecule type" value="Genomic_DNA"/>
</dbReference>
<dbReference type="EMBL" id="LR796860">
    <property type="protein sequence ID" value="CAB4170356.1"/>
    <property type="molecule type" value="Genomic_DNA"/>
</dbReference>
<dbReference type="InterPro" id="IPR006860">
    <property type="entry name" value="FecR"/>
</dbReference>
<dbReference type="EMBL" id="LR797021">
    <property type="protein sequence ID" value="CAB4182078.1"/>
    <property type="molecule type" value="Genomic_DNA"/>
</dbReference>
<gene>
    <name evidence="4" type="ORF">UFOVP1065_130</name>
    <name evidence="5" type="ORF">UFOVP1198_99</name>
    <name evidence="6" type="ORF">UFOVP1418_91</name>
    <name evidence="8" type="ORF">UFOVP1524_59</name>
    <name evidence="7" type="ORF">UFOVP1651_59</name>
    <name evidence="2" type="ORF">UFOVP908_37</name>
    <name evidence="3" type="ORF">UFOVP990_99</name>
</gene>
<evidence type="ECO:0000313" key="8">
    <source>
        <dbReference type="EMBL" id="CAB5227680.1"/>
    </source>
</evidence>
<dbReference type="EMBL" id="LR797157">
    <property type="protein sequence ID" value="CAB4190732.1"/>
    <property type="molecule type" value="Genomic_DNA"/>
</dbReference>
<sequence>MTTANGKAGITFKDDTRVQITEHSKLVIDSFVYDGEKKTGKLAMKMALGTIKYASGQIAKNDPQQVMVETPTATIGVRGTDFSGTVDETGRSTIILLPSCPTGWKNIASDCVTGSISVTTIMGTVWLTRPFEAVVVNTSIAQPKSVILNLSLDQINNMLIVTPPIKQADTEQKSEMKTFNFLDNDFLSKDLLKYTELDRNFLSEYNKLDRNFLDTDFLYNFLDVATAQMLTNELTEFNALLPKYDAASGLKYFVEGDYVTLYREVANAYAEVTVSTLNNATVNITQEGVTIKQIVNSTGTSTINIRQSN</sequence>
<dbReference type="EMBL" id="LR798378">
    <property type="protein sequence ID" value="CAB5227680.1"/>
    <property type="molecule type" value="Genomic_DNA"/>
</dbReference>
<accession>A0A6J5PYB6</accession>
<evidence type="ECO:0000259" key="1">
    <source>
        <dbReference type="Pfam" id="PF04773"/>
    </source>
</evidence>
<evidence type="ECO:0000313" key="6">
    <source>
        <dbReference type="EMBL" id="CAB4211108.1"/>
    </source>
</evidence>
<reference evidence="3" key="1">
    <citation type="submission" date="2020-05" db="EMBL/GenBank/DDBJ databases">
        <authorList>
            <person name="Chiriac C."/>
            <person name="Salcher M."/>
            <person name="Ghai R."/>
            <person name="Kavagutti S V."/>
        </authorList>
    </citation>
    <scope>NUCLEOTIDE SEQUENCE</scope>
</reference>